<feature type="chain" id="PRO_5043598028" description="Chitin-binding type-2 domain-containing protein" evidence="1">
    <location>
        <begin position="29"/>
        <end position="261"/>
    </location>
</feature>
<feature type="signal peptide" evidence="1">
    <location>
        <begin position="1"/>
        <end position="28"/>
    </location>
</feature>
<dbReference type="Pfam" id="PF01607">
    <property type="entry name" value="CBM_14"/>
    <property type="match status" value="2"/>
</dbReference>
<dbReference type="GO" id="GO:0005576">
    <property type="term" value="C:extracellular region"/>
    <property type="evidence" value="ECO:0007669"/>
    <property type="project" value="InterPro"/>
</dbReference>
<dbReference type="GO" id="GO:0008061">
    <property type="term" value="F:chitin binding"/>
    <property type="evidence" value="ECO:0007669"/>
    <property type="project" value="InterPro"/>
</dbReference>
<organism evidence="3 4">
    <name type="scientific">Cherax quadricarinatus</name>
    <name type="common">Australian red claw crayfish</name>
    <dbReference type="NCBI Taxonomy" id="27406"/>
    <lineage>
        <taxon>Eukaryota</taxon>
        <taxon>Metazoa</taxon>
        <taxon>Ecdysozoa</taxon>
        <taxon>Arthropoda</taxon>
        <taxon>Crustacea</taxon>
        <taxon>Multicrustacea</taxon>
        <taxon>Malacostraca</taxon>
        <taxon>Eumalacostraca</taxon>
        <taxon>Eucarida</taxon>
        <taxon>Decapoda</taxon>
        <taxon>Pleocyemata</taxon>
        <taxon>Astacidea</taxon>
        <taxon>Parastacoidea</taxon>
        <taxon>Parastacidae</taxon>
        <taxon>Cherax</taxon>
    </lineage>
</organism>
<protein>
    <recommendedName>
        <fullName evidence="2">Chitin-binding type-2 domain-containing protein</fullName>
    </recommendedName>
</protein>
<dbReference type="InterPro" id="IPR002557">
    <property type="entry name" value="Chitin-bd_dom"/>
</dbReference>
<feature type="non-terminal residue" evidence="3">
    <location>
        <position position="1"/>
    </location>
</feature>
<comment type="caution">
    <text evidence="3">The sequence shown here is derived from an EMBL/GenBank/DDBJ whole genome shotgun (WGS) entry which is preliminary data.</text>
</comment>
<gene>
    <name evidence="3" type="ORF">OTU49_001580</name>
</gene>
<keyword evidence="1" id="KW-0732">Signal</keyword>
<dbReference type="EMBL" id="JARKIK010000026">
    <property type="protein sequence ID" value="KAK8743180.1"/>
    <property type="molecule type" value="Genomic_DNA"/>
</dbReference>
<evidence type="ECO:0000256" key="1">
    <source>
        <dbReference type="SAM" id="SignalP"/>
    </source>
</evidence>
<name>A0AAW0XJM2_CHEQU</name>
<sequence>QPGWVITTTMKMLLRLLVLLPCTTVSLAQNPRLPPAPPPSSTVDAGSYPIHCAPGDLMPGPTCSSFYKCVWSLAQATRRVAFECAPGTVFSSELSACIHATDFKCETEGPTTRPIPPPPQPPQSCPPYQLDPSSVYDCLEPGYFQSHRDCVSFYRCIVTMNCIIKGFLYRCPSGYLFNDVSKRCQKQELFEICQKVADTGIQTYEILPVGAIEAENLDRFFDVEVYWDFIPFLPNETQKIVPIVPSTFSRGAGERVYLVQN</sequence>
<dbReference type="SUPFAM" id="SSF57625">
    <property type="entry name" value="Invertebrate chitin-binding proteins"/>
    <property type="match status" value="2"/>
</dbReference>
<feature type="domain" description="Chitin-binding type-2" evidence="2">
    <location>
        <begin position="49"/>
        <end position="107"/>
    </location>
</feature>
<dbReference type="InterPro" id="IPR036508">
    <property type="entry name" value="Chitin-bd_dom_sf"/>
</dbReference>
<evidence type="ECO:0000313" key="4">
    <source>
        <dbReference type="Proteomes" id="UP001445076"/>
    </source>
</evidence>
<dbReference type="AlphaFoldDB" id="A0AAW0XJM2"/>
<keyword evidence="4" id="KW-1185">Reference proteome</keyword>
<dbReference type="SMART" id="SM00494">
    <property type="entry name" value="ChtBD2"/>
    <property type="match status" value="2"/>
</dbReference>
<reference evidence="3 4" key="1">
    <citation type="journal article" date="2024" name="BMC Genomics">
        <title>Genome assembly of redclaw crayfish (Cherax quadricarinatus) provides insights into its immune adaptation and hypoxia tolerance.</title>
        <authorList>
            <person name="Liu Z."/>
            <person name="Zheng J."/>
            <person name="Li H."/>
            <person name="Fang K."/>
            <person name="Wang S."/>
            <person name="He J."/>
            <person name="Zhou D."/>
            <person name="Weng S."/>
            <person name="Chi M."/>
            <person name="Gu Z."/>
            <person name="He J."/>
            <person name="Li F."/>
            <person name="Wang M."/>
        </authorList>
    </citation>
    <scope>NUCLEOTIDE SEQUENCE [LARGE SCALE GENOMIC DNA]</scope>
    <source>
        <strain evidence="3">ZL_2023a</strain>
    </source>
</reference>
<evidence type="ECO:0000259" key="2">
    <source>
        <dbReference type="PROSITE" id="PS50940"/>
    </source>
</evidence>
<accession>A0AAW0XJM2</accession>
<proteinExistence type="predicted"/>
<evidence type="ECO:0000313" key="3">
    <source>
        <dbReference type="EMBL" id="KAK8743180.1"/>
    </source>
</evidence>
<feature type="domain" description="Chitin-binding type-2" evidence="2">
    <location>
        <begin position="135"/>
        <end position="195"/>
    </location>
</feature>
<dbReference type="Gene3D" id="2.170.140.10">
    <property type="entry name" value="Chitin binding domain"/>
    <property type="match status" value="2"/>
</dbReference>
<dbReference type="PROSITE" id="PS50940">
    <property type="entry name" value="CHIT_BIND_II"/>
    <property type="match status" value="2"/>
</dbReference>
<dbReference type="Proteomes" id="UP001445076">
    <property type="component" value="Unassembled WGS sequence"/>
</dbReference>